<organism evidence="1 2">
    <name type="scientific">Cedecea neteri</name>
    <dbReference type="NCBI Taxonomy" id="158822"/>
    <lineage>
        <taxon>Bacteria</taxon>
        <taxon>Pseudomonadati</taxon>
        <taxon>Pseudomonadota</taxon>
        <taxon>Gammaproteobacteria</taxon>
        <taxon>Enterobacterales</taxon>
        <taxon>Enterobacteriaceae</taxon>
        <taxon>Cedecea</taxon>
    </lineage>
</organism>
<protein>
    <submittedName>
        <fullName evidence="1">Ureidoglycolate lyase</fullName>
        <ecNumber evidence="1">4.3.2.3</ecNumber>
    </submittedName>
</protein>
<keyword evidence="1" id="KW-0456">Lyase</keyword>
<accession>A0A2X3JCY8</accession>
<proteinExistence type="predicted"/>
<name>A0A2X3JCY8_9ENTR</name>
<sequence>MKICRYGEAGQEKPGVFDNHFRLRDLSSLVADITPETLPVVLLALQNEDDIIRFPLVDGEPRLGGATRQHLEVCGYRPELSRSRKGG</sequence>
<evidence type="ECO:0000313" key="2">
    <source>
        <dbReference type="Proteomes" id="UP000251197"/>
    </source>
</evidence>
<dbReference type="Proteomes" id="UP000251197">
    <property type="component" value="Unassembled WGS sequence"/>
</dbReference>
<dbReference type="EMBL" id="UAVU01000011">
    <property type="protein sequence ID" value="SQC93831.1"/>
    <property type="molecule type" value="Genomic_DNA"/>
</dbReference>
<dbReference type="AlphaFoldDB" id="A0A2X3JCY8"/>
<dbReference type="GO" id="GO:0050385">
    <property type="term" value="F:ureidoglycolate lyase activity"/>
    <property type="evidence" value="ECO:0007669"/>
    <property type="project" value="UniProtKB-EC"/>
</dbReference>
<dbReference type="EC" id="4.3.2.3" evidence="1"/>
<evidence type="ECO:0000313" key="1">
    <source>
        <dbReference type="EMBL" id="SQC93831.1"/>
    </source>
</evidence>
<gene>
    <name evidence="1" type="ORF">NCTC12120_06946</name>
</gene>
<reference evidence="1 2" key="1">
    <citation type="submission" date="2018-06" db="EMBL/GenBank/DDBJ databases">
        <authorList>
            <consortium name="Pathogen Informatics"/>
            <person name="Doyle S."/>
        </authorList>
    </citation>
    <scope>NUCLEOTIDE SEQUENCE [LARGE SCALE GENOMIC DNA]</scope>
    <source>
        <strain evidence="1 2">NCTC12120</strain>
    </source>
</reference>